<organism evidence="2">
    <name type="scientific">viral metagenome</name>
    <dbReference type="NCBI Taxonomy" id="1070528"/>
    <lineage>
        <taxon>unclassified sequences</taxon>
        <taxon>metagenomes</taxon>
        <taxon>organismal metagenomes</taxon>
    </lineage>
</organism>
<sequence>MSASRYKPYGLCTVTLIDKCVKAGKVCKTSTGKCVGKDQESRHKNHTLMADMGVMMSAEHAPAGIEVKSSAKPSGTANLCGRTVWEKNCCNPETPACGPNQKCSASSGTCVSEGTFTRAKFKEINPIEIEIGGRTIVGSADTIRKLSEIFGKSSKKIPGGLPPRPPVSRVAKAPEEESVAPPPVVVRRVVRKVVKRESPKTGEVADIDAEILQLTTKVEALQIGVTEFTDIIDTYEAADESAFNDQEEADAAAEAAEMAMAEREEADLDIRKLVAQIAELNIKKEAAKKEAAEKESAPVVIKKKPVDPSRMEAIRARLAKKREETEAAERAAQKASEEASQKASEETEVEEEEAEVEEEEAEVEEEEEEKEKGKLFVEAVVPKERTVPKKRTPQRPLPEDVVVSSEQVAVEPSIEEHRNELRRQFEECIVNLRA</sequence>
<evidence type="ECO:0000313" key="2">
    <source>
        <dbReference type="EMBL" id="QHU35576.1"/>
    </source>
</evidence>
<reference evidence="2" key="1">
    <citation type="journal article" date="2020" name="Nature">
        <title>Giant virus diversity and host interactions through global metagenomics.</title>
        <authorList>
            <person name="Schulz F."/>
            <person name="Roux S."/>
            <person name="Paez-Espino D."/>
            <person name="Jungbluth S."/>
            <person name="Walsh D.A."/>
            <person name="Denef V.J."/>
            <person name="McMahon K.D."/>
            <person name="Konstantinidis K.T."/>
            <person name="Eloe-Fadrosh E.A."/>
            <person name="Kyrpides N.C."/>
            <person name="Woyke T."/>
        </authorList>
    </citation>
    <scope>NUCLEOTIDE SEQUENCE</scope>
    <source>
        <strain evidence="2">GVMAG-S-1029409-49</strain>
    </source>
</reference>
<feature type="compositionally biased region" description="Acidic residues" evidence="1">
    <location>
        <begin position="346"/>
        <end position="369"/>
    </location>
</feature>
<feature type="region of interest" description="Disordered" evidence="1">
    <location>
        <begin position="155"/>
        <end position="178"/>
    </location>
</feature>
<dbReference type="AlphaFoldDB" id="A0A6C0LXJ2"/>
<protein>
    <submittedName>
        <fullName evidence="2">Uncharacterized protein</fullName>
    </submittedName>
</protein>
<feature type="region of interest" description="Disordered" evidence="1">
    <location>
        <begin position="320"/>
        <end position="377"/>
    </location>
</feature>
<evidence type="ECO:0000256" key="1">
    <source>
        <dbReference type="SAM" id="MobiDB-lite"/>
    </source>
</evidence>
<name>A0A6C0LXJ2_9ZZZZ</name>
<proteinExistence type="predicted"/>
<feature type="compositionally biased region" description="Basic and acidic residues" evidence="1">
    <location>
        <begin position="320"/>
        <end position="345"/>
    </location>
</feature>
<accession>A0A6C0LXJ2</accession>
<dbReference type="EMBL" id="MN740609">
    <property type="protein sequence ID" value="QHU35576.1"/>
    <property type="molecule type" value="Genomic_DNA"/>
</dbReference>